<dbReference type="SUPFAM" id="SSF52058">
    <property type="entry name" value="L domain-like"/>
    <property type="match status" value="1"/>
</dbReference>
<dbReference type="Pfam" id="PF00560">
    <property type="entry name" value="LRR_1"/>
    <property type="match status" value="1"/>
</dbReference>
<evidence type="ECO:0000313" key="2">
    <source>
        <dbReference type="Proteomes" id="UP000289738"/>
    </source>
</evidence>
<accession>A0A445CZ33</accession>
<gene>
    <name evidence="1" type="ORF">Ahy_A05g021991</name>
</gene>
<dbReference type="InterPro" id="IPR001611">
    <property type="entry name" value="Leu-rich_rpt"/>
</dbReference>
<protein>
    <recommendedName>
        <fullName evidence="3">LRR receptor-like serine/threonine-protein kinase</fullName>
    </recommendedName>
</protein>
<sequence length="76" mass="8533">MISVKLITNISVELDSQNIVLLMSLVYLDLLHNQISGSIPKSLRNKMPTLKSLLLNDNFINCSLLSSLGKLEIFHH</sequence>
<dbReference type="Gene3D" id="3.80.10.10">
    <property type="entry name" value="Ribonuclease Inhibitor"/>
    <property type="match status" value="1"/>
</dbReference>
<reference evidence="1 2" key="1">
    <citation type="submission" date="2019-01" db="EMBL/GenBank/DDBJ databases">
        <title>Sequencing of cultivated peanut Arachis hypogaea provides insights into genome evolution and oil improvement.</title>
        <authorList>
            <person name="Chen X."/>
        </authorList>
    </citation>
    <scope>NUCLEOTIDE SEQUENCE [LARGE SCALE GENOMIC DNA]</scope>
    <source>
        <strain evidence="2">cv. Fuhuasheng</strain>
        <tissue evidence="1">Leaves</tissue>
    </source>
</reference>
<dbReference type="InterPro" id="IPR032675">
    <property type="entry name" value="LRR_dom_sf"/>
</dbReference>
<evidence type="ECO:0000313" key="1">
    <source>
        <dbReference type="EMBL" id="RYR56233.1"/>
    </source>
</evidence>
<dbReference type="EMBL" id="SDMP01000005">
    <property type="protein sequence ID" value="RYR56233.1"/>
    <property type="molecule type" value="Genomic_DNA"/>
</dbReference>
<name>A0A445CZ33_ARAHY</name>
<dbReference type="Proteomes" id="UP000289738">
    <property type="component" value="Chromosome A05"/>
</dbReference>
<dbReference type="AlphaFoldDB" id="A0A445CZ33"/>
<keyword evidence="2" id="KW-1185">Reference proteome</keyword>
<organism evidence="1 2">
    <name type="scientific">Arachis hypogaea</name>
    <name type="common">Peanut</name>
    <dbReference type="NCBI Taxonomy" id="3818"/>
    <lineage>
        <taxon>Eukaryota</taxon>
        <taxon>Viridiplantae</taxon>
        <taxon>Streptophyta</taxon>
        <taxon>Embryophyta</taxon>
        <taxon>Tracheophyta</taxon>
        <taxon>Spermatophyta</taxon>
        <taxon>Magnoliopsida</taxon>
        <taxon>eudicotyledons</taxon>
        <taxon>Gunneridae</taxon>
        <taxon>Pentapetalae</taxon>
        <taxon>rosids</taxon>
        <taxon>fabids</taxon>
        <taxon>Fabales</taxon>
        <taxon>Fabaceae</taxon>
        <taxon>Papilionoideae</taxon>
        <taxon>50 kb inversion clade</taxon>
        <taxon>dalbergioids sensu lato</taxon>
        <taxon>Dalbergieae</taxon>
        <taxon>Pterocarpus clade</taxon>
        <taxon>Arachis</taxon>
    </lineage>
</organism>
<proteinExistence type="predicted"/>
<evidence type="ECO:0008006" key="3">
    <source>
        <dbReference type="Google" id="ProtNLM"/>
    </source>
</evidence>
<comment type="caution">
    <text evidence="1">The sequence shown here is derived from an EMBL/GenBank/DDBJ whole genome shotgun (WGS) entry which is preliminary data.</text>
</comment>